<proteinExistence type="predicted"/>
<protein>
    <submittedName>
        <fullName evidence="1">Beta-fructofuranosidase, insoluble isoenzyme like</fullName>
    </submittedName>
</protein>
<gene>
    <name evidence="1" type="ORF">OWV82_009646</name>
</gene>
<evidence type="ECO:0000313" key="1">
    <source>
        <dbReference type="EMBL" id="KAJ4717889.1"/>
    </source>
</evidence>
<dbReference type="EMBL" id="CM051398">
    <property type="protein sequence ID" value="KAJ4717889.1"/>
    <property type="molecule type" value="Genomic_DNA"/>
</dbReference>
<dbReference type="Proteomes" id="UP001164539">
    <property type="component" value="Chromosome 5"/>
</dbReference>
<accession>A0ACC1Y4E3</accession>
<reference evidence="1 2" key="1">
    <citation type="journal article" date="2023" name="Science">
        <title>Complex scaffold remodeling in plant triterpene biosynthesis.</title>
        <authorList>
            <person name="De La Pena R."/>
            <person name="Hodgson H."/>
            <person name="Liu J.C."/>
            <person name="Stephenson M.J."/>
            <person name="Martin A.C."/>
            <person name="Owen C."/>
            <person name="Harkess A."/>
            <person name="Leebens-Mack J."/>
            <person name="Jimenez L.E."/>
            <person name="Osbourn A."/>
            <person name="Sattely E.S."/>
        </authorList>
    </citation>
    <scope>NUCLEOTIDE SEQUENCE [LARGE SCALE GENOMIC DNA]</scope>
    <source>
        <strain evidence="2">cv. JPN11</strain>
        <tissue evidence="1">Leaf</tissue>
    </source>
</reference>
<keyword evidence="2" id="KW-1185">Reference proteome</keyword>
<name>A0ACC1Y4E3_MELAZ</name>
<comment type="caution">
    <text evidence="1">The sequence shown here is derived from an EMBL/GenBank/DDBJ whole genome shotgun (WGS) entry which is preliminary data.</text>
</comment>
<sequence>MFPGPMIYKGIYHLFYQYNPKGAVWGNIVWAHSTSTDLINWIPHPPAIFPSQKADVNGCWSGSATILPGEKPVMLYTGIDPDKNQVQSIAYPKDLSDPYLKEWVKPPQNPLMAPTEQNNINASSFRDPTTAWLGPDNVWRVLIGSRVNDLGLAILYKSKDFFEWIKAPRPLHSARHTGMWECPDFFPVSTKGTNGLETSTLGPDVKHVLKISLDETKHDYYTIGYYNYTTDKYTPDKGFVDSDAGLKFDYGKFYASKTFFDSAKDRRILWGWLNESQSVADDVKKGWAGIQAIPRNVWLDKSGKQLLQWPVAELEQLRENSVTVANRPLAPGDLFEISGITANQADVEISFDVTDFQKAEVFNPKWTHAQWLCSTKNASVRGAFGPFGLRVLASSDQKEYTSVFFRIFKHKADNKPVVLMCSDQSSSSLNTDNDMTAYGAFLNVDLPNEKLSLRSLIDHSVVESFGVQGKACISARVYPILAIQDKARLSYDIQGNLSPVLSVQSERSSVGQHSVGTLDINGLINWTPHDQAIYPSQPYDINGCWSGSTTILPGNKPAILYTGIDPKNRQVQNLAVPKNLSDPFLREWIKSPNNPLITPTGDIDPSLFRDPTTAWLGPDKKWRAIIGSQIGDNGLAMLYRSIDFAHWVKAKHPLYSVRHTGMWECPEFFPVATNSLEGVETSVIGSNVKHVLKASIGETHSDCYTIGIYNVSQDKYIPEEGKMDGVSGLRYDYGKFYASKTFVDSLKKRRVLLGWINESSSQDADIKKGWSGLQAIPRSLWPDKSGKQLIQWPVAEIERLRGNGVEFPSKIWREDLLLKLLISQPHRQT</sequence>
<evidence type="ECO:0000313" key="2">
    <source>
        <dbReference type="Proteomes" id="UP001164539"/>
    </source>
</evidence>
<organism evidence="1 2">
    <name type="scientific">Melia azedarach</name>
    <name type="common">Chinaberry tree</name>
    <dbReference type="NCBI Taxonomy" id="155640"/>
    <lineage>
        <taxon>Eukaryota</taxon>
        <taxon>Viridiplantae</taxon>
        <taxon>Streptophyta</taxon>
        <taxon>Embryophyta</taxon>
        <taxon>Tracheophyta</taxon>
        <taxon>Spermatophyta</taxon>
        <taxon>Magnoliopsida</taxon>
        <taxon>eudicotyledons</taxon>
        <taxon>Gunneridae</taxon>
        <taxon>Pentapetalae</taxon>
        <taxon>rosids</taxon>
        <taxon>malvids</taxon>
        <taxon>Sapindales</taxon>
        <taxon>Meliaceae</taxon>
        <taxon>Melia</taxon>
    </lineage>
</organism>